<sequence length="75" mass="7927">MAAKLEVSSGRRQMAALKLRLVGGQSSSGCGNGAGASCRRRRGTRPGDGDRAAPVGCEVGLRRGLERRGRAMKEW</sequence>
<evidence type="ECO:0000313" key="3">
    <source>
        <dbReference type="Proteomes" id="UP001497516"/>
    </source>
</evidence>
<dbReference type="AlphaFoldDB" id="A0AAV2DEW1"/>
<dbReference type="Proteomes" id="UP001497516">
    <property type="component" value="Chromosome 2"/>
</dbReference>
<reference evidence="2 3" key="1">
    <citation type="submission" date="2024-04" db="EMBL/GenBank/DDBJ databases">
        <authorList>
            <person name="Fracassetti M."/>
        </authorList>
    </citation>
    <scope>NUCLEOTIDE SEQUENCE [LARGE SCALE GENOMIC DNA]</scope>
</reference>
<gene>
    <name evidence="2" type="ORF">LTRI10_LOCUS14419</name>
</gene>
<proteinExistence type="predicted"/>
<accession>A0AAV2DEW1</accession>
<name>A0AAV2DEW1_9ROSI</name>
<feature type="region of interest" description="Disordered" evidence="1">
    <location>
        <begin position="23"/>
        <end position="55"/>
    </location>
</feature>
<dbReference type="EMBL" id="OZ034815">
    <property type="protein sequence ID" value="CAL1372408.1"/>
    <property type="molecule type" value="Genomic_DNA"/>
</dbReference>
<evidence type="ECO:0000256" key="1">
    <source>
        <dbReference type="SAM" id="MobiDB-lite"/>
    </source>
</evidence>
<organism evidence="2 3">
    <name type="scientific">Linum trigynum</name>
    <dbReference type="NCBI Taxonomy" id="586398"/>
    <lineage>
        <taxon>Eukaryota</taxon>
        <taxon>Viridiplantae</taxon>
        <taxon>Streptophyta</taxon>
        <taxon>Embryophyta</taxon>
        <taxon>Tracheophyta</taxon>
        <taxon>Spermatophyta</taxon>
        <taxon>Magnoliopsida</taxon>
        <taxon>eudicotyledons</taxon>
        <taxon>Gunneridae</taxon>
        <taxon>Pentapetalae</taxon>
        <taxon>rosids</taxon>
        <taxon>fabids</taxon>
        <taxon>Malpighiales</taxon>
        <taxon>Linaceae</taxon>
        <taxon>Linum</taxon>
    </lineage>
</organism>
<protein>
    <submittedName>
        <fullName evidence="2">Uncharacterized protein</fullName>
    </submittedName>
</protein>
<evidence type="ECO:0000313" key="2">
    <source>
        <dbReference type="EMBL" id="CAL1372408.1"/>
    </source>
</evidence>
<keyword evidence="3" id="KW-1185">Reference proteome</keyword>